<sequence>MPRVLSADAGGQRELELPAPADATLGGLLDGLRASHPALERRVRDETAALRRFVNVYVDGTDVRQADGLATPVRGGQAVEVIQSVAGG</sequence>
<evidence type="ECO:0000313" key="1">
    <source>
        <dbReference type="EMBL" id="MFC3690129.1"/>
    </source>
</evidence>
<comment type="caution">
    <text evidence="1">The sequence shown here is derived from an EMBL/GenBank/DDBJ whole genome shotgun (WGS) entry which is preliminary data.</text>
</comment>
<dbReference type="Pfam" id="PF02597">
    <property type="entry name" value="ThiS"/>
    <property type="match status" value="1"/>
</dbReference>
<dbReference type="SUPFAM" id="SSF54285">
    <property type="entry name" value="MoaD/ThiS"/>
    <property type="match status" value="1"/>
</dbReference>
<evidence type="ECO:0000313" key="2">
    <source>
        <dbReference type="Proteomes" id="UP001595685"/>
    </source>
</evidence>
<dbReference type="Proteomes" id="UP001595685">
    <property type="component" value="Unassembled WGS sequence"/>
</dbReference>
<dbReference type="Gene3D" id="3.10.20.30">
    <property type="match status" value="1"/>
</dbReference>
<dbReference type="InterPro" id="IPR012675">
    <property type="entry name" value="Beta-grasp_dom_sf"/>
</dbReference>
<dbReference type="EMBL" id="JBHRWW010000017">
    <property type="protein sequence ID" value="MFC3690129.1"/>
    <property type="molecule type" value="Genomic_DNA"/>
</dbReference>
<dbReference type="InterPro" id="IPR003749">
    <property type="entry name" value="ThiS/MoaD-like"/>
</dbReference>
<dbReference type="PANTHER" id="PTHR38031:SF1">
    <property type="entry name" value="SULFUR CARRIER PROTEIN CYSO"/>
    <property type="match status" value="1"/>
</dbReference>
<dbReference type="InterPro" id="IPR016155">
    <property type="entry name" value="Mopterin_synth/thiamin_S_b"/>
</dbReference>
<dbReference type="InterPro" id="IPR052045">
    <property type="entry name" value="Sulfur_Carrier/Prot_Modifier"/>
</dbReference>
<proteinExistence type="predicted"/>
<name>A0ABV7WK34_9MICO</name>
<dbReference type="RefSeq" id="WP_340292487.1">
    <property type="nucleotide sequence ID" value="NZ_JBBEOI010000073.1"/>
</dbReference>
<accession>A0ABV7WK34</accession>
<keyword evidence="2" id="KW-1185">Reference proteome</keyword>
<protein>
    <submittedName>
        <fullName evidence="1">MoaD/ThiS family protein</fullName>
    </submittedName>
</protein>
<gene>
    <name evidence="1" type="ORF">ACFOLH_17415</name>
</gene>
<organism evidence="1 2">
    <name type="scientific">Aquipuribacter hungaricus</name>
    <dbReference type="NCBI Taxonomy" id="545624"/>
    <lineage>
        <taxon>Bacteria</taxon>
        <taxon>Bacillati</taxon>
        <taxon>Actinomycetota</taxon>
        <taxon>Actinomycetes</taxon>
        <taxon>Micrococcales</taxon>
        <taxon>Intrasporangiaceae</taxon>
        <taxon>Aquipuribacter</taxon>
    </lineage>
</organism>
<reference evidence="2" key="1">
    <citation type="journal article" date="2019" name="Int. J. Syst. Evol. Microbiol.">
        <title>The Global Catalogue of Microorganisms (GCM) 10K type strain sequencing project: providing services to taxonomists for standard genome sequencing and annotation.</title>
        <authorList>
            <consortium name="The Broad Institute Genomics Platform"/>
            <consortium name="The Broad Institute Genome Sequencing Center for Infectious Disease"/>
            <person name="Wu L."/>
            <person name="Ma J."/>
        </authorList>
    </citation>
    <scope>NUCLEOTIDE SEQUENCE [LARGE SCALE GENOMIC DNA]</scope>
    <source>
        <strain evidence="2">NCAIM B.02333</strain>
    </source>
</reference>
<dbReference type="PANTHER" id="PTHR38031">
    <property type="entry name" value="SULFUR CARRIER PROTEIN SLR0821-RELATED"/>
    <property type="match status" value="1"/>
</dbReference>